<gene>
    <name evidence="1" type="ORF">AGLY_003417</name>
</gene>
<dbReference type="Proteomes" id="UP000475862">
    <property type="component" value="Unassembled WGS sequence"/>
</dbReference>
<reference evidence="1 2" key="1">
    <citation type="submission" date="2019-08" db="EMBL/GenBank/DDBJ databases">
        <title>The genome of the soybean aphid Biotype 1, its phylome, world population structure and adaptation to the North American continent.</title>
        <authorList>
            <person name="Giordano R."/>
            <person name="Donthu R.K."/>
            <person name="Hernandez A.G."/>
            <person name="Wright C.L."/>
            <person name="Zimin A.V."/>
        </authorList>
    </citation>
    <scope>NUCLEOTIDE SEQUENCE [LARGE SCALE GENOMIC DNA]</scope>
    <source>
        <tissue evidence="1">Whole aphids</tissue>
    </source>
</reference>
<comment type="caution">
    <text evidence="1">The sequence shown here is derived from an EMBL/GenBank/DDBJ whole genome shotgun (WGS) entry which is preliminary data.</text>
</comment>
<keyword evidence="2" id="KW-1185">Reference proteome</keyword>
<accession>A0A6G0U0H8</accession>
<sequence length="414" mass="47995">MSSFYSNPHSQQLNVFSYRYPSYLIKVSPPQMYINQNNMLLLPKICNKYSVRRKSNSVTNNIICDDVLSVRSTMELNTASMKPTINKIKMTNKITNDNTSFDNSSRESFESFIQSTHYNFRYPSYLIKISHPQMYSNINQNNMLLLPKICNKYNVRRNSNSVTNIINHDDVLSVKSIVELNNTTSIKPAGNKIKITNRAAIDDYTSFDSESRDNWGSYKESTTCNLRYPSSLAKVSPPLVCSNIENMLMQNNNKIHHIDEVCVKSSLEDVKLINLNDSKIETNKFIDVNQENNFLTLNTSDFKTEDITKTKTRINCTFNDYDNQEQMTKEDFADDVKLIKICKKCHKGWHVKSFDWKKVSKINKIKLLEIIKQNSRTEEPIPFLVNHNFNYNSNQHLSINETKCLDKTQNNTSI</sequence>
<dbReference type="AlphaFoldDB" id="A0A6G0U0H8"/>
<dbReference type="OrthoDB" id="6608079at2759"/>
<protein>
    <submittedName>
        <fullName evidence="1">Uncharacterized protein</fullName>
    </submittedName>
</protein>
<organism evidence="1 2">
    <name type="scientific">Aphis glycines</name>
    <name type="common">Soybean aphid</name>
    <dbReference type="NCBI Taxonomy" id="307491"/>
    <lineage>
        <taxon>Eukaryota</taxon>
        <taxon>Metazoa</taxon>
        <taxon>Ecdysozoa</taxon>
        <taxon>Arthropoda</taxon>
        <taxon>Hexapoda</taxon>
        <taxon>Insecta</taxon>
        <taxon>Pterygota</taxon>
        <taxon>Neoptera</taxon>
        <taxon>Paraneoptera</taxon>
        <taxon>Hemiptera</taxon>
        <taxon>Sternorrhyncha</taxon>
        <taxon>Aphidomorpha</taxon>
        <taxon>Aphidoidea</taxon>
        <taxon>Aphididae</taxon>
        <taxon>Aphidini</taxon>
        <taxon>Aphis</taxon>
        <taxon>Aphis</taxon>
    </lineage>
</organism>
<dbReference type="EMBL" id="VYZN01000011">
    <property type="protein sequence ID" value="KAE9542290.1"/>
    <property type="molecule type" value="Genomic_DNA"/>
</dbReference>
<evidence type="ECO:0000313" key="1">
    <source>
        <dbReference type="EMBL" id="KAE9542290.1"/>
    </source>
</evidence>
<evidence type="ECO:0000313" key="2">
    <source>
        <dbReference type="Proteomes" id="UP000475862"/>
    </source>
</evidence>
<name>A0A6G0U0H8_APHGL</name>
<proteinExistence type="predicted"/>